<name>A0A9P0NG19_APHGO</name>
<keyword evidence="2" id="KW-1185">Reference proteome</keyword>
<reference evidence="1" key="1">
    <citation type="submission" date="2022-02" db="EMBL/GenBank/DDBJ databases">
        <authorList>
            <person name="King R."/>
        </authorList>
    </citation>
    <scope>NUCLEOTIDE SEQUENCE</scope>
</reference>
<dbReference type="AlphaFoldDB" id="A0A9P0NG19"/>
<accession>A0A9P0NG19</accession>
<dbReference type="EMBL" id="OU899035">
    <property type="protein sequence ID" value="CAH1724899.1"/>
    <property type="molecule type" value="Genomic_DNA"/>
</dbReference>
<evidence type="ECO:0000313" key="1">
    <source>
        <dbReference type="EMBL" id="CAH1724899.1"/>
    </source>
</evidence>
<protein>
    <submittedName>
        <fullName evidence="1">Uncharacterized protein</fullName>
    </submittedName>
</protein>
<organism evidence="1 2">
    <name type="scientific">Aphis gossypii</name>
    <name type="common">Cotton aphid</name>
    <dbReference type="NCBI Taxonomy" id="80765"/>
    <lineage>
        <taxon>Eukaryota</taxon>
        <taxon>Metazoa</taxon>
        <taxon>Ecdysozoa</taxon>
        <taxon>Arthropoda</taxon>
        <taxon>Hexapoda</taxon>
        <taxon>Insecta</taxon>
        <taxon>Pterygota</taxon>
        <taxon>Neoptera</taxon>
        <taxon>Paraneoptera</taxon>
        <taxon>Hemiptera</taxon>
        <taxon>Sternorrhyncha</taxon>
        <taxon>Aphidomorpha</taxon>
        <taxon>Aphidoidea</taxon>
        <taxon>Aphididae</taxon>
        <taxon>Aphidini</taxon>
        <taxon>Aphis</taxon>
        <taxon>Aphis</taxon>
    </lineage>
</organism>
<reference evidence="1" key="2">
    <citation type="submission" date="2022-10" db="EMBL/GenBank/DDBJ databases">
        <authorList>
            <consortium name="ENA_rothamsted_submissions"/>
            <consortium name="culmorum"/>
            <person name="King R."/>
        </authorList>
    </citation>
    <scope>NUCLEOTIDE SEQUENCE</scope>
</reference>
<gene>
    <name evidence="1" type="ORF">APHIGO_LOCUS6102</name>
</gene>
<sequence>MSDYFKTTTYFIKQSIMCLPIYSNSVQIK</sequence>
<dbReference type="Proteomes" id="UP001154329">
    <property type="component" value="Chromosome 2"/>
</dbReference>
<proteinExistence type="predicted"/>
<evidence type="ECO:0000313" key="2">
    <source>
        <dbReference type="Proteomes" id="UP001154329"/>
    </source>
</evidence>